<dbReference type="InParanoid" id="H2Z8T9"/>
<reference evidence="1" key="2">
    <citation type="submission" date="2025-08" db="UniProtKB">
        <authorList>
            <consortium name="Ensembl"/>
        </authorList>
    </citation>
    <scope>IDENTIFICATION</scope>
</reference>
<proteinExistence type="predicted"/>
<evidence type="ECO:0000313" key="2">
    <source>
        <dbReference type="Proteomes" id="UP000007875"/>
    </source>
</evidence>
<reference evidence="2" key="1">
    <citation type="submission" date="2003-08" db="EMBL/GenBank/DDBJ databases">
        <authorList>
            <person name="Birren B."/>
            <person name="Nusbaum C."/>
            <person name="Abebe A."/>
            <person name="Abouelleil A."/>
            <person name="Adekoya E."/>
            <person name="Ait-zahra M."/>
            <person name="Allen N."/>
            <person name="Allen T."/>
            <person name="An P."/>
            <person name="Anderson M."/>
            <person name="Anderson S."/>
            <person name="Arachchi H."/>
            <person name="Armbruster J."/>
            <person name="Bachantsang P."/>
            <person name="Baldwin J."/>
            <person name="Barry A."/>
            <person name="Bayul T."/>
            <person name="Blitshsteyn B."/>
            <person name="Bloom T."/>
            <person name="Blye J."/>
            <person name="Boguslavskiy L."/>
            <person name="Borowsky M."/>
            <person name="Boukhgalter B."/>
            <person name="Brunache A."/>
            <person name="Butler J."/>
            <person name="Calixte N."/>
            <person name="Calvo S."/>
            <person name="Camarata J."/>
            <person name="Campo K."/>
            <person name="Chang J."/>
            <person name="Cheshatsang Y."/>
            <person name="Citroen M."/>
            <person name="Collymore A."/>
            <person name="Considine T."/>
            <person name="Cook A."/>
            <person name="Cooke P."/>
            <person name="Corum B."/>
            <person name="Cuomo C."/>
            <person name="David R."/>
            <person name="Dawoe T."/>
            <person name="Degray S."/>
            <person name="Dodge S."/>
            <person name="Dooley K."/>
            <person name="Dorje P."/>
            <person name="Dorjee K."/>
            <person name="Dorris L."/>
            <person name="Duffey N."/>
            <person name="Dupes A."/>
            <person name="Elkins T."/>
            <person name="Engels R."/>
            <person name="Erickson J."/>
            <person name="Farina A."/>
            <person name="Faro S."/>
            <person name="Ferreira P."/>
            <person name="Fischer H."/>
            <person name="Fitzgerald M."/>
            <person name="Foley K."/>
            <person name="Gage D."/>
            <person name="Galagan J."/>
            <person name="Gearin G."/>
            <person name="Gnerre S."/>
            <person name="Gnirke A."/>
            <person name="Goyette A."/>
            <person name="Graham J."/>
            <person name="Grandbois E."/>
            <person name="Gyaltsen K."/>
            <person name="Hafez N."/>
            <person name="Hagopian D."/>
            <person name="Hagos B."/>
            <person name="Hall J."/>
            <person name="Hatcher B."/>
            <person name="Heller A."/>
            <person name="Higgins H."/>
            <person name="Honan T."/>
            <person name="Horn A."/>
            <person name="Houde N."/>
            <person name="Hughes L."/>
            <person name="Hulme W."/>
            <person name="Husby E."/>
            <person name="Iliev I."/>
            <person name="Jaffe D."/>
            <person name="Jones C."/>
            <person name="Kamal M."/>
            <person name="Kamat A."/>
            <person name="Kamvysselis M."/>
            <person name="Karlsson E."/>
            <person name="Kells C."/>
            <person name="Kieu A."/>
            <person name="Kisner P."/>
            <person name="Kodira C."/>
            <person name="Kulbokas E."/>
            <person name="Labutti K."/>
            <person name="Lama D."/>
            <person name="Landers T."/>
            <person name="Leger J."/>
            <person name="Levine S."/>
            <person name="Lewis D."/>
            <person name="Lewis T."/>
            <person name="Lindblad-toh K."/>
            <person name="Liu X."/>
            <person name="Lokyitsang T."/>
            <person name="Lokyitsang Y."/>
            <person name="Lucien O."/>
            <person name="Lui A."/>
            <person name="Ma L.J."/>
            <person name="Mabbitt R."/>
            <person name="Macdonald J."/>
            <person name="Maclean C."/>
            <person name="Major J."/>
            <person name="Manning J."/>
            <person name="Marabella R."/>
            <person name="Maru K."/>
            <person name="Matthews C."/>
            <person name="Mauceli E."/>
            <person name="Mccarthy M."/>
            <person name="Mcdonough S."/>
            <person name="Mcghee T."/>
            <person name="Meldrim J."/>
            <person name="Meneus L."/>
            <person name="Mesirov J."/>
            <person name="Mihalev A."/>
            <person name="Mihova T."/>
            <person name="Mikkelsen T."/>
            <person name="Mlenga V."/>
            <person name="Moru K."/>
            <person name="Mozes J."/>
            <person name="Mulrain L."/>
            <person name="Munson G."/>
            <person name="Naylor J."/>
            <person name="Newes C."/>
            <person name="Nguyen C."/>
            <person name="Nguyen N."/>
            <person name="Nguyen T."/>
            <person name="Nicol R."/>
            <person name="Nielsen C."/>
            <person name="Nizzari M."/>
            <person name="Norbu C."/>
            <person name="Norbu N."/>
            <person name="O'donnell P."/>
            <person name="Okoawo O."/>
            <person name="O'leary S."/>
            <person name="Omotosho B."/>
            <person name="O'neill K."/>
            <person name="Osman S."/>
            <person name="Parker S."/>
            <person name="Perrin D."/>
            <person name="Phunkhang P."/>
            <person name="Piqani B."/>
            <person name="Purcell S."/>
            <person name="Rachupka T."/>
            <person name="Ramasamy U."/>
            <person name="Rameau R."/>
            <person name="Ray V."/>
            <person name="Raymond C."/>
            <person name="Retta R."/>
            <person name="Richardson S."/>
            <person name="Rise C."/>
            <person name="Rodriguez J."/>
            <person name="Rogers J."/>
            <person name="Rogov P."/>
            <person name="Rutman M."/>
            <person name="Schupbach R."/>
            <person name="Seaman C."/>
            <person name="Settipalli S."/>
            <person name="Sharpe T."/>
            <person name="Sheridan J."/>
            <person name="Sherpa N."/>
            <person name="Shi J."/>
            <person name="Smirnov S."/>
            <person name="Smith C."/>
            <person name="Sougnez C."/>
            <person name="Spencer B."/>
            <person name="Stalker J."/>
            <person name="Stange-thomann N."/>
            <person name="Stavropoulos S."/>
            <person name="Stetson K."/>
            <person name="Stone C."/>
            <person name="Stone S."/>
            <person name="Stubbs M."/>
            <person name="Talamas J."/>
            <person name="Tchuinga P."/>
            <person name="Tenzing P."/>
            <person name="Tesfaye S."/>
            <person name="Theodore J."/>
            <person name="Thoulutsang Y."/>
            <person name="Topham K."/>
            <person name="Towey S."/>
            <person name="Tsamla T."/>
            <person name="Tsomo N."/>
            <person name="Vallee D."/>
            <person name="Vassiliev H."/>
            <person name="Venkataraman V."/>
            <person name="Vinson J."/>
            <person name="Vo A."/>
            <person name="Wade C."/>
            <person name="Wang S."/>
            <person name="Wangchuk T."/>
            <person name="Wangdi T."/>
            <person name="Whittaker C."/>
            <person name="Wilkinson J."/>
            <person name="Wu Y."/>
            <person name="Wyman D."/>
            <person name="Yadav S."/>
            <person name="Yang S."/>
            <person name="Yang X."/>
            <person name="Yeager S."/>
            <person name="Yee E."/>
            <person name="Young G."/>
            <person name="Zainoun J."/>
            <person name="Zembeck L."/>
            <person name="Zimmer A."/>
            <person name="Zody M."/>
            <person name="Lander E."/>
        </authorList>
    </citation>
    <scope>NUCLEOTIDE SEQUENCE [LARGE SCALE GENOMIC DNA]</scope>
</reference>
<organism evidence="1 2">
    <name type="scientific">Ciona savignyi</name>
    <name type="common">Pacific transparent sea squirt</name>
    <dbReference type="NCBI Taxonomy" id="51511"/>
    <lineage>
        <taxon>Eukaryota</taxon>
        <taxon>Metazoa</taxon>
        <taxon>Chordata</taxon>
        <taxon>Tunicata</taxon>
        <taxon>Ascidiacea</taxon>
        <taxon>Phlebobranchia</taxon>
        <taxon>Cionidae</taxon>
        <taxon>Ciona</taxon>
    </lineage>
</organism>
<protein>
    <submittedName>
        <fullName evidence="1">Uncharacterized protein</fullName>
    </submittedName>
</protein>
<keyword evidence="2" id="KW-1185">Reference proteome</keyword>
<reference evidence="1" key="3">
    <citation type="submission" date="2025-09" db="UniProtKB">
        <authorList>
            <consortium name="Ensembl"/>
        </authorList>
    </citation>
    <scope>IDENTIFICATION</scope>
</reference>
<name>H2Z8T9_CIOSA</name>
<dbReference type="HOGENOM" id="CLU_3019459_0_0_1"/>
<dbReference type="Ensembl" id="ENSCSAVT00000014165.1">
    <property type="protein sequence ID" value="ENSCSAVP00000014004.1"/>
    <property type="gene ID" value="ENSCSAVG00000008209.1"/>
</dbReference>
<sequence>MLCVSDLVYSALIHAVERLSFDKSWRKKNAMVYGAFRMSTGGIMVCKGKSKIPIEK</sequence>
<evidence type="ECO:0000313" key="1">
    <source>
        <dbReference type="Ensembl" id="ENSCSAVP00000014004.1"/>
    </source>
</evidence>
<accession>H2Z8T9</accession>
<dbReference type="AlphaFoldDB" id="H2Z8T9"/>
<dbReference type="Proteomes" id="UP000007875">
    <property type="component" value="Unassembled WGS sequence"/>
</dbReference>